<keyword evidence="2" id="KW-1185">Reference proteome</keyword>
<dbReference type="AlphaFoldDB" id="U2DQX7"/>
<accession>U2DQX7</accession>
<keyword evidence="1" id="KW-0548">Nucleotidyltransferase</keyword>
<dbReference type="GO" id="GO:0004475">
    <property type="term" value="F:mannose-1-phosphate guanylyltransferase (GTP) activity"/>
    <property type="evidence" value="ECO:0007669"/>
    <property type="project" value="UniProtKB-EC"/>
</dbReference>
<protein>
    <submittedName>
        <fullName evidence="1">Carbon dioxide concentrating mechanism protein</fullName>
        <ecNumber evidence="1">2.7.7.13</ecNumber>
    </submittedName>
</protein>
<dbReference type="eggNOG" id="COG0663">
    <property type="taxonomic scope" value="Bacteria"/>
</dbReference>
<dbReference type="EMBL" id="AFNU02000019">
    <property type="protein sequence ID" value="ERJ10992.1"/>
    <property type="molecule type" value="Genomic_DNA"/>
</dbReference>
<evidence type="ECO:0000313" key="2">
    <source>
        <dbReference type="Proteomes" id="UP000005707"/>
    </source>
</evidence>
<keyword evidence="1" id="KW-0808">Transferase</keyword>
<gene>
    <name evidence="1" type="primary">ccmM</name>
    <name evidence="1" type="ORF">HLPCO_002945</name>
</gene>
<evidence type="ECO:0000313" key="1">
    <source>
        <dbReference type="EMBL" id="ERJ10992.1"/>
    </source>
</evidence>
<dbReference type="EC" id="2.7.7.13" evidence="1"/>
<dbReference type="InterPro" id="IPR011004">
    <property type="entry name" value="Trimer_LpxA-like_sf"/>
</dbReference>
<dbReference type="PANTHER" id="PTHR43360:SF1">
    <property type="entry name" value="CARBOXYSOME ASSEMBLY PROTEIN CCMM"/>
    <property type="match status" value="1"/>
</dbReference>
<dbReference type="Proteomes" id="UP000005707">
    <property type="component" value="Unassembled WGS sequence"/>
</dbReference>
<dbReference type="OrthoDB" id="9803036at2"/>
<name>U2DQX7_9MOLU</name>
<reference evidence="1 2" key="1">
    <citation type="journal article" date="2011" name="J. Bacteriol.">
        <title>Genome sequence of Haloplasma contractile, an unusual contractile bacterium from a deep-sea anoxic brine lake.</title>
        <authorList>
            <person name="Antunes A."/>
            <person name="Alam I."/>
            <person name="El Dorry H."/>
            <person name="Siam R."/>
            <person name="Robertson A."/>
            <person name="Bajic V.B."/>
            <person name="Stingl U."/>
        </authorList>
    </citation>
    <scope>NUCLEOTIDE SEQUENCE [LARGE SCALE GENOMIC DNA]</scope>
    <source>
        <strain evidence="1 2">SSD-17B</strain>
    </source>
</reference>
<comment type="caution">
    <text evidence="1">The sequence shown here is derived from an EMBL/GenBank/DDBJ whole genome shotgun (WGS) entry which is preliminary data.</text>
</comment>
<dbReference type="STRING" id="1033810.HLPCO_002945"/>
<proteinExistence type="predicted"/>
<dbReference type="InterPro" id="IPR052265">
    <property type="entry name" value="Gamma-CA"/>
</dbReference>
<organism evidence="1 2">
    <name type="scientific">Haloplasma contractile SSD-17B</name>
    <dbReference type="NCBI Taxonomy" id="1033810"/>
    <lineage>
        <taxon>Bacteria</taxon>
        <taxon>Bacillati</taxon>
        <taxon>Mycoplasmatota</taxon>
        <taxon>Mollicutes</taxon>
        <taxon>Haloplasmatales</taxon>
        <taxon>Haloplasmataceae</taxon>
        <taxon>Haloplasma</taxon>
    </lineage>
</organism>
<dbReference type="PANTHER" id="PTHR43360">
    <property type="entry name" value="CARBON DIOXIDE CONCENTRATING MECHANISM PROTEIN CCMM"/>
    <property type="match status" value="1"/>
</dbReference>
<dbReference type="RefSeq" id="WP_008825538.1">
    <property type="nucleotide sequence ID" value="NZ_AFNU02000019.1"/>
</dbReference>
<reference evidence="1 2" key="2">
    <citation type="journal article" date="2013" name="PLoS ONE">
        <title>INDIGO - INtegrated Data Warehouse of MIcrobial GenOmes with Examples from the Red Sea Extremophiles.</title>
        <authorList>
            <person name="Alam I."/>
            <person name="Antunes A."/>
            <person name="Kamau A.A."/>
            <person name="Ba Alawi W."/>
            <person name="Kalkatawi M."/>
            <person name="Stingl U."/>
            <person name="Bajic V.B."/>
        </authorList>
    </citation>
    <scope>NUCLEOTIDE SEQUENCE [LARGE SCALE GENOMIC DNA]</scope>
    <source>
        <strain evidence="1 2">SSD-17B</strain>
    </source>
</reference>
<dbReference type="Gene3D" id="2.160.10.10">
    <property type="entry name" value="Hexapeptide repeat proteins"/>
    <property type="match status" value="1"/>
</dbReference>
<dbReference type="InParanoid" id="U2DQX7"/>
<sequence length="212" mass="22922">MQNSVTSANSAIITKNPVTSHVHYTTDPKFYSDVFVGPGSAVVGDVTIKGPVFIGFHNIIRADYGSPFFIGPGTSIHDHCLIHGQPNQFVKVGAYRWSVHIDGEVSILHGSAVHGPCRVGKNTFIGQHVSIFDAEIGPNCVIMHGANITGGVKIPEGRYVEPGKTVFKQEDADGLPPVPGDHLSVNPETVNGYMELLYTYNRQTDLNQLKSL</sequence>
<dbReference type="SUPFAM" id="SSF51161">
    <property type="entry name" value="Trimeric LpxA-like enzymes"/>
    <property type="match status" value="1"/>
</dbReference>